<feature type="transmembrane region" description="Helical" evidence="2">
    <location>
        <begin position="285"/>
        <end position="311"/>
    </location>
</feature>
<feature type="compositionally biased region" description="Basic and acidic residues" evidence="1">
    <location>
        <begin position="364"/>
        <end position="377"/>
    </location>
</feature>
<gene>
    <name evidence="3" type="ORF">CAMP_LOCUS9281</name>
</gene>
<dbReference type="AlphaFoldDB" id="A0A9P1IJG7"/>
<proteinExistence type="predicted"/>
<feature type="region of interest" description="Disordered" evidence="1">
    <location>
        <begin position="358"/>
        <end position="377"/>
    </location>
</feature>
<keyword evidence="2" id="KW-0472">Membrane</keyword>
<dbReference type="Proteomes" id="UP001152747">
    <property type="component" value="Unassembled WGS sequence"/>
</dbReference>
<sequence length="377" mass="42852">MTRFAKNWLVLFKFNFSTGSLNNHRKEQNGRQIGICASRRNRKSQKYGSRSKSASASAPPPPPPAPKAAPAPPPPAAAAPQKFQYKKSTTYSKSYAKIPNTLIIFVNYFSNSTDSANNAKIRYVLKQVACSIPKNFMIEYGTIAKNVFSKHSDISEVVEWLEKPVEVQTCQTIFSSLLDALNSYQTRYERVEIIFHVPSILPPTEKCDYIEEFQKLPILIHFNMIRFDNIQRFGTKIMNFPGVNSIDTKNPEASLELREKSMNFVNEILEIPPEIMEEQCASPDFLLYSIISAIIAMVLTFLVTFSYHAVLKLGYLKKNKKNLMKIEKTIVIPDKTIISTDTKDQKFHDDDLGEISAASRKTVGKKEPKDFDESYKH</sequence>
<organism evidence="3 4">
    <name type="scientific">Caenorhabditis angaria</name>
    <dbReference type="NCBI Taxonomy" id="860376"/>
    <lineage>
        <taxon>Eukaryota</taxon>
        <taxon>Metazoa</taxon>
        <taxon>Ecdysozoa</taxon>
        <taxon>Nematoda</taxon>
        <taxon>Chromadorea</taxon>
        <taxon>Rhabditida</taxon>
        <taxon>Rhabditina</taxon>
        <taxon>Rhabditomorpha</taxon>
        <taxon>Rhabditoidea</taxon>
        <taxon>Rhabditidae</taxon>
        <taxon>Peloderinae</taxon>
        <taxon>Caenorhabditis</taxon>
    </lineage>
</organism>
<evidence type="ECO:0000313" key="4">
    <source>
        <dbReference type="Proteomes" id="UP001152747"/>
    </source>
</evidence>
<evidence type="ECO:0000256" key="2">
    <source>
        <dbReference type="SAM" id="Phobius"/>
    </source>
</evidence>
<name>A0A9P1IJG7_9PELO</name>
<dbReference type="EMBL" id="CANHGI010000003">
    <property type="protein sequence ID" value="CAI5446644.1"/>
    <property type="molecule type" value="Genomic_DNA"/>
</dbReference>
<evidence type="ECO:0000313" key="3">
    <source>
        <dbReference type="EMBL" id="CAI5446644.1"/>
    </source>
</evidence>
<feature type="region of interest" description="Disordered" evidence="1">
    <location>
        <begin position="21"/>
        <end position="82"/>
    </location>
</feature>
<keyword evidence="2" id="KW-0812">Transmembrane</keyword>
<feature type="compositionally biased region" description="Pro residues" evidence="1">
    <location>
        <begin position="58"/>
        <end position="77"/>
    </location>
</feature>
<keyword evidence="4" id="KW-1185">Reference proteome</keyword>
<keyword evidence="2" id="KW-1133">Transmembrane helix</keyword>
<protein>
    <submittedName>
        <fullName evidence="3">Uncharacterized protein</fullName>
    </submittedName>
</protein>
<accession>A0A9P1IJG7</accession>
<reference evidence="3" key="1">
    <citation type="submission" date="2022-11" db="EMBL/GenBank/DDBJ databases">
        <authorList>
            <person name="Kikuchi T."/>
        </authorList>
    </citation>
    <scope>NUCLEOTIDE SEQUENCE</scope>
    <source>
        <strain evidence="3">PS1010</strain>
    </source>
</reference>
<comment type="caution">
    <text evidence="3">The sequence shown here is derived from an EMBL/GenBank/DDBJ whole genome shotgun (WGS) entry which is preliminary data.</text>
</comment>
<evidence type="ECO:0000256" key="1">
    <source>
        <dbReference type="SAM" id="MobiDB-lite"/>
    </source>
</evidence>